<protein>
    <recommendedName>
        <fullName evidence="4">Trypsin</fullName>
    </recommendedName>
</protein>
<dbReference type="Proteomes" id="UP000186292">
    <property type="component" value="Unassembled WGS sequence"/>
</dbReference>
<dbReference type="InterPro" id="IPR043504">
    <property type="entry name" value="Peptidase_S1_PA_chymotrypsin"/>
</dbReference>
<keyword evidence="1" id="KW-0732">Signal</keyword>
<name>A0A1N7KAN2_9CORY</name>
<dbReference type="CDD" id="cd21112">
    <property type="entry name" value="alphaLP-like"/>
    <property type="match status" value="1"/>
</dbReference>
<organism evidence="2 3">
    <name type="scientific">Corynebacterium appendicis CIP 107643</name>
    <dbReference type="NCBI Taxonomy" id="1161099"/>
    <lineage>
        <taxon>Bacteria</taxon>
        <taxon>Bacillati</taxon>
        <taxon>Actinomycetota</taxon>
        <taxon>Actinomycetes</taxon>
        <taxon>Mycobacteriales</taxon>
        <taxon>Corynebacteriaceae</taxon>
        <taxon>Corynebacterium</taxon>
    </lineage>
</organism>
<keyword evidence="3" id="KW-1185">Reference proteome</keyword>
<dbReference type="Gene3D" id="2.40.10.10">
    <property type="entry name" value="Trypsin-like serine proteases"/>
    <property type="match status" value="2"/>
</dbReference>
<evidence type="ECO:0000256" key="1">
    <source>
        <dbReference type="SAM" id="SignalP"/>
    </source>
</evidence>
<evidence type="ECO:0000313" key="2">
    <source>
        <dbReference type="EMBL" id="SIS58613.1"/>
    </source>
</evidence>
<sequence length="277" mass="28024">MKIRALAAAALAALALVVAPQAQAGAQTDPNYQWRTDPAAKVLAGKPFAGGVLHRVPGSWFDAQRAHPGAKEAASRGRALYGPGAPIYVGLYGMCTVAAVGTDGAGRKVALTAGHCGNIGDQVVAADSFAAGPTGRVARKNGALDYAVIELGPRADLTASYNGTTIRSTGGATRTGDTLCKNGYATGVTCGINWIADGVRQQSQVCAMAGDSGAPLYSGTRLVGLVNGSSIPRMANLQCMSPLQGPIHAPTVSTNIDVILRDLNAAPGVGNGFRLAG</sequence>
<dbReference type="SUPFAM" id="SSF50494">
    <property type="entry name" value="Trypsin-like serine proteases"/>
    <property type="match status" value="1"/>
</dbReference>
<gene>
    <name evidence="2" type="ORF">SAMN05444817_11624</name>
</gene>
<dbReference type="InterPro" id="IPR009003">
    <property type="entry name" value="Peptidase_S1_PA"/>
</dbReference>
<dbReference type="AlphaFoldDB" id="A0A1N7KAN2"/>
<proteinExistence type="predicted"/>
<dbReference type="EMBL" id="FTOF01000016">
    <property type="protein sequence ID" value="SIS58613.1"/>
    <property type="molecule type" value="Genomic_DNA"/>
</dbReference>
<dbReference type="STRING" id="1161099.SAMN05444817_11624"/>
<dbReference type="RefSeq" id="WP_076599947.1">
    <property type="nucleotide sequence ID" value="NZ_CP046976.1"/>
</dbReference>
<evidence type="ECO:0000313" key="3">
    <source>
        <dbReference type="Proteomes" id="UP000186292"/>
    </source>
</evidence>
<feature type="signal peptide" evidence="1">
    <location>
        <begin position="1"/>
        <end position="24"/>
    </location>
</feature>
<feature type="chain" id="PRO_5012297751" description="Trypsin" evidence="1">
    <location>
        <begin position="25"/>
        <end position="277"/>
    </location>
</feature>
<evidence type="ECO:0008006" key="4">
    <source>
        <dbReference type="Google" id="ProtNLM"/>
    </source>
</evidence>
<reference evidence="3" key="1">
    <citation type="submission" date="2017-01" db="EMBL/GenBank/DDBJ databases">
        <authorList>
            <person name="Varghese N."/>
            <person name="Submissions S."/>
        </authorList>
    </citation>
    <scope>NUCLEOTIDE SEQUENCE [LARGE SCALE GENOMIC DNA]</scope>
    <source>
        <strain evidence="3">DSM 44531</strain>
    </source>
</reference>
<accession>A0A1N7KAN2</accession>
<dbReference type="OrthoDB" id="4536940at2"/>